<gene>
    <name evidence="3" type="ORF">SAMN06265220_101914</name>
</gene>
<dbReference type="InterPro" id="IPR051267">
    <property type="entry name" value="STEAP_metalloreductase"/>
</dbReference>
<dbReference type="Proteomes" id="UP000319267">
    <property type="component" value="Unassembled WGS sequence"/>
</dbReference>
<dbReference type="OrthoDB" id="663900at2"/>
<reference evidence="3 4" key="1">
    <citation type="submission" date="2017-05" db="EMBL/GenBank/DDBJ databases">
        <authorList>
            <person name="Varghese N."/>
            <person name="Submissions S."/>
        </authorList>
    </citation>
    <scope>NUCLEOTIDE SEQUENCE [LARGE SCALE GENOMIC DNA]</scope>
    <source>
        <strain evidence="3 4">DSM 29982</strain>
    </source>
</reference>
<evidence type="ECO:0000313" key="4">
    <source>
        <dbReference type="Proteomes" id="UP000319267"/>
    </source>
</evidence>
<protein>
    <recommendedName>
        <fullName evidence="2">Pyrroline-5-carboxylate reductase catalytic N-terminal domain-containing protein</fullName>
    </recommendedName>
</protein>
<proteinExistence type="predicted"/>
<dbReference type="PANTHER" id="PTHR14239">
    <property type="entry name" value="DUDULIN-RELATED"/>
    <property type="match status" value="1"/>
</dbReference>
<dbReference type="SUPFAM" id="SSF51735">
    <property type="entry name" value="NAD(P)-binding Rossmann-fold domains"/>
    <property type="match status" value="1"/>
</dbReference>
<dbReference type="InterPro" id="IPR028939">
    <property type="entry name" value="P5C_Rdtase_cat_N"/>
</dbReference>
<feature type="domain" description="Pyrroline-5-carboxylate reductase catalytic N-terminal" evidence="2">
    <location>
        <begin position="2"/>
        <end position="91"/>
    </location>
</feature>
<dbReference type="EMBL" id="FXTQ01000001">
    <property type="protein sequence ID" value="SMO45123.1"/>
    <property type="molecule type" value="Genomic_DNA"/>
</dbReference>
<sequence length="184" mass="20810">MRIGVIGLCSFTMNFVNRAVEAGHQVLLSSTRENRQFQDLARKMGENVKLVSRNEAAKASILILFIPREDVGLFLTDLPDMNEKIIIHESNPIFSLECLRPNAKSSSEIIASLLPESHVIRVLNIVNPEVLSMINQKQNGNEIFYTGLDKQAKDKIKVFFKSLNLAGVDFEELYQLPMHSCFMN</sequence>
<evidence type="ECO:0000256" key="1">
    <source>
        <dbReference type="ARBA" id="ARBA00023002"/>
    </source>
</evidence>
<evidence type="ECO:0000259" key="2">
    <source>
        <dbReference type="Pfam" id="PF03807"/>
    </source>
</evidence>
<dbReference type="InterPro" id="IPR036291">
    <property type="entry name" value="NAD(P)-bd_dom_sf"/>
</dbReference>
<dbReference type="AlphaFoldDB" id="A0A521BDH9"/>
<evidence type="ECO:0000313" key="3">
    <source>
        <dbReference type="EMBL" id="SMO45123.1"/>
    </source>
</evidence>
<keyword evidence="1" id="KW-0560">Oxidoreductase</keyword>
<name>A0A521BDH9_9FLAO</name>
<dbReference type="Gene3D" id="3.40.50.720">
    <property type="entry name" value="NAD(P)-binding Rossmann-like Domain"/>
    <property type="match status" value="1"/>
</dbReference>
<accession>A0A521BDH9</accession>
<keyword evidence="4" id="KW-1185">Reference proteome</keyword>
<dbReference type="Pfam" id="PF03807">
    <property type="entry name" value="F420_oxidored"/>
    <property type="match status" value="1"/>
</dbReference>
<dbReference type="RefSeq" id="WP_111376449.1">
    <property type="nucleotide sequence ID" value="NZ_CP043612.1"/>
</dbReference>
<dbReference type="GO" id="GO:0016491">
    <property type="term" value="F:oxidoreductase activity"/>
    <property type="evidence" value="ECO:0007669"/>
    <property type="project" value="UniProtKB-KW"/>
</dbReference>
<organism evidence="3 4">
    <name type="scientific">Flavobacterium nitrogenifigens</name>
    <dbReference type="NCBI Taxonomy" id="1617283"/>
    <lineage>
        <taxon>Bacteria</taxon>
        <taxon>Pseudomonadati</taxon>
        <taxon>Bacteroidota</taxon>
        <taxon>Flavobacteriia</taxon>
        <taxon>Flavobacteriales</taxon>
        <taxon>Flavobacteriaceae</taxon>
        <taxon>Flavobacterium</taxon>
    </lineage>
</organism>